<keyword evidence="1" id="KW-0812">Transmembrane</keyword>
<gene>
    <name evidence="3" type="primary">spoIVB</name>
    <name evidence="3" type="ORF">FYJ75_01100</name>
</gene>
<keyword evidence="1" id="KW-1133">Transmembrane helix</keyword>
<dbReference type="GO" id="GO:0016787">
    <property type="term" value="F:hydrolase activity"/>
    <property type="evidence" value="ECO:0007669"/>
    <property type="project" value="UniProtKB-KW"/>
</dbReference>
<feature type="transmembrane region" description="Helical" evidence="1">
    <location>
        <begin position="20"/>
        <end position="39"/>
    </location>
</feature>
<dbReference type="Pfam" id="PF05580">
    <property type="entry name" value="Peptidase_S55"/>
    <property type="match status" value="1"/>
</dbReference>
<proteinExistence type="predicted"/>
<keyword evidence="4" id="KW-1185">Reference proteome</keyword>
<dbReference type="PROSITE" id="PS51494">
    <property type="entry name" value="SPOIVB"/>
    <property type="match status" value="1"/>
</dbReference>
<sequence>MRMWDRRDRWKRKKLKRQIFCNMIGLYLCGIVYFAYSTFMQKIPDHVYLEEGSRLDDQFSFPFSIDQVSEAEGQEEAVSCCRLFGVFPAKEVTVSVVPETKLYVSGKIIGIYGQTNGVLVLGTSSVEAVNGLSYTPAENKINAGDYIISVNQKKVEKKEELIKYLNQYGADPIDLGIVRDGEYIDVGVTPVPADDDRYMIGVWVKDDMAGIGTMTYYSQDKAFGALGHGVGDGENGALLSLSGGNIYGTQLTGIQKGEKGQPGELEGLIYYSNDNKLGAVDSNSDFGIFGQLEEEEFSKDEQGDSLYEVGYKQDLKEGPAQIISNLSGEKTSYSIEITSVDYTASETNRGITFKVTDESLLEQTGGIVQGMSGSPIIQNGKFIGAVTHVFVNDPTKGYGIFAETMLEEK</sequence>
<dbReference type="NCBIfam" id="TIGR02860">
    <property type="entry name" value="spore_IV_B"/>
    <property type="match status" value="1"/>
</dbReference>
<evidence type="ECO:0000313" key="4">
    <source>
        <dbReference type="Proteomes" id="UP000474024"/>
    </source>
</evidence>
<reference evidence="3 4" key="1">
    <citation type="submission" date="2019-08" db="EMBL/GenBank/DDBJ databases">
        <title>In-depth cultivation of the pig gut microbiome towards novel bacterial diversity and tailored functional studies.</title>
        <authorList>
            <person name="Wylensek D."/>
            <person name="Hitch T.C.A."/>
            <person name="Clavel T."/>
        </authorList>
    </citation>
    <scope>NUCLEOTIDE SEQUENCE [LARGE SCALE GENOMIC DNA]</scope>
    <source>
        <strain evidence="3 4">MUC/MUC-530-WT-4D</strain>
    </source>
</reference>
<dbReference type="AlphaFoldDB" id="A0A6L5YNE9"/>
<dbReference type="Proteomes" id="UP000474024">
    <property type="component" value="Unassembled WGS sequence"/>
</dbReference>
<dbReference type="Gene3D" id="2.30.42.10">
    <property type="match status" value="1"/>
</dbReference>
<dbReference type="SUPFAM" id="SSF50156">
    <property type="entry name" value="PDZ domain-like"/>
    <property type="match status" value="1"/>
</dbReference>
<protein>
    <submittedName>
        <fullName evidence="3">SpoIVB peptidase</fullName>
        <ecNumber evidence="3">3.4.21.116</ecNumber>
    </submittedName>
</protein>
<organism evidence="3 4">
    <name type="scientific">Roseburia porci</name>
    <dbReference type="NCBI Taxonomy" id="2605790"/>
    <lineage>
        <taxon>Bacteria</taxon>
        <taxon>Bacillati</taxon>
        <taxon>Bacillota</taxon>
        <taxon>Clostridia</taxon>
        <taxon>Lachnospirales</taxon>
        <taxon>Lachnospiraceae</taxon>
        <taxon>Roseburia</taxon>
    </lineage>
</organism>
<evidence type="ECO:0000259" key="2">
    <source>
        <dbReference type="PROSITE" id="PS51494"/>
    </source>
</evidence>
<evidence type="ECO:0000256" key="1">
    <source>
        <dbReference type="SAM" id="Phobius"/>
    </source>
</evidence>
<dbReference type="RefSeq" id="WP_154427972.1">
    <property type="nucleotide sequence ID" value="NZ_VUNI01000001.1"/>
</dbReference>
<dbReference type="SUPFAM" id="SSF50494">
    <property type="entry name" value="Trypsin-like serine proteases"/>
    <property type="match status" value="1"/>
</dbReference>
<keyword evidence="1" id="KW-0472">Membrane</keyword>
<dbReference type="InterPro" id="IPR009003">
    <property type="entry name" value="Peptidase_S1_PA"/>
</dbReference>
<dbReference type="EC" id="3.4.21.116" evidence="3"/>
<dbReference type="InterPro" id="IPR008763">
    <property type="entry name" value="Peptidase_S55"/>
</dbReference>
<dbReference type="InterPro" id="IPR014219">
    <property type="entry name" value="SpoIVB"/>
</dbReference>
<dbReference type="EMBL" id="VUNI01000001">
    <property type="protein sequence ID" value="MST73632.1"/>
    <property type="molecule type" value="Genomic_DNA"/>
</dbReference>
<accession>A0A6L5YNE9</accession>
<keyword evidence="3" id="KW-0378">Hydrolase</keyword>
<evidence type="ECO:0000313" key="3">
    <source>
        <dbReference type="EMBL" id="MST73632.1"/>
    </source>
</evidence>
<comment type="caution">
    <text evidence="3">The sequence shown here is derived from an EMBL/GenBank/DDBJ whole genome shotgun (WGS) entry which is preliminary data.</text>
</comment>
<name>A0A6L5YNE9_9FIRM</name>
<dbReference type="InterPro" id="IPR036034">
    <property type="entry name" value="PDZ_sf"/>
</dbReference>
<feature type="domain" description="Peptidase S55" evidence="2">
    <location>
        <begin position="182"/>
        <end position="409"/>
    </location>
</feature>